<keyword evidence="1" id="KW-1133">Transmembrane helix</keyword>
<dbReference type="GO" id="GO:0042802">
    <property type="term" value="F:identical protein binding"/>
    <property type="evidence" value="ECO:0007669"/>
    <property type="project" value="TreeGrafter"/>
</dbReference>
<feature type="domain" description="Sensor histidine kinase NatK-like C-terminal" evidence="2">
    <location>
        <begin position="332"/>
        <end position="431"/>
    </location>
</feature>
<feature type="transmembrane region" description="Helical" evidence="1">
    <location>
        <begin position="123"/>
        <end position="146"/>
    </location>
</feature>
<dbReference type="GO" id="GO:0005524">
    <property type="term" value="F:ATP binding"/>
    <property type="evidence" value="ECO:0007669"/>
    <property type="project" value="UniProtKB-KW"/>
</dbReference>
<evidence type="ECO:0000313" key="4">
    <source>
        <dbReference type="Proteomes" id="UP000295710"/>
    </source>
</evidence>
<feature type="transmembrane region" description="Helical" evidence="1">
    <location>
        <begin position="67"/>
        <end position="83"/>
    </location>
</feature>
<name>A0A4R4FBJ8_9FIRM</name>
<dbReference type="Gene3D" id="3.30.565.10">
    <property type="entry name" value="Histidine kinase-like ATPase, C-terminal domain"/>
    <property type="match status" value="1"/>
</dbReference>
<proteinExistence type="predicted"/>
<dbReference type="InterPro" id="IPR032834">
    <property type="entry name" value="NatK-like_C"/>
</dbReference>
<dbReference type="Pfam" id="PF14501">
    <property type="entry name" value="HATPase_c_5"/>
    <property type="match status" value="1"/>
</dbReference>
<dbReference type="PANTHER" id="PTHR40448:SF1">
    <property type="entry name" value="TWO-COMPONENT SENSOR HISTIDINE KINASE"/>
    <property type="match status" value="1"/>
</dbReference>
<keyword evidence="1" id="KW-0812">Transmembrane</keyword>
<evidence type="ECO:0000313" key="3">
    <source>
        <dbReference type="EMBL" id="TDA20847.1"/>
    </source>
</evidence>
<feature type="transmembrane region" description="Helical" evidence="1">
    <location>
        <begin position="12"/>
        <end position="31"/>
    </location>
</feature>
<dbReference type="Proteomes" id="UP000295710">
    <property type="component" value="Unassembled WGS sequence"/>
</dbReference>
<keyword evidence="4" id="KW-1185">Reference proteome</keyword>
<evidence type="ECO:0000259" key="2">
    <source>
        <dbReference type="Pfam" id="PF14501"/>
    </source>
</evidence>
<organism evidence="3 4">
    <name type="scientific">Extibacter muris</name>
    <dbReference type="NCBI Taxonomy" id="1796622"/>
    <lineage>
        <taxon>Bacteria</taxon>
        <taxon>Bacillati</taxon>
        <taxon>Bacillota</taxon>
        <taxon>Clostridia</taxon>
        <taxon>Lachnospirales</taxon>
        <taxon>Lachnospiraceae</taxon>
        <taxon>Extibacter</taxon>
    </lineage>
</organism>
<feature type="transmembrane region" description="Helical" evidence="1">
    <location>
        <begin position="158"/>
        <end position="180"/>
    </location>
</feature>
<accession>A0A4R4FBJ8</accession>
<sequence length="437" mass="49739">MNGMNFIDKYILLVYCVVEIYLVYTFFECFFEKKSWALETKRLYLANAGAVFSLYAVNLVGKRELNLVMFTFITFVFVMALFEGKTESRVLCYVVAYSIIFASECLFAIIFNQTNEKNMLMSGVHLEILSLKLLTYIMFVLVEQFIGTSKRKMDNHIFLEYLCLPVAGFGIMAGIFYSGFDFGTNVYVKVLITVCFSLLLIGNILVFYAFNRYSEEMYQNAENQILITKQQADLKYYTQMDEVQGSHNEFVHNMNHYLSMIHNFARQGDCKSIMKAVEEMSGHVENSETEIFCSHHVLNMILSEKKGRAEKNQIEFDVYVEPGVRLDMVSDLDLVALLGNLLDNALRAAGECRGQKYVKVRIFMQDIGGFCVFRIINGYSGDIAVHGNTLLSTKSEKGLHGLGIGSVNKMAEKYGGYLSCKIEKDVFTAILLLSTQD</sequence>
<dbReference type="InterPro" id="IPR036890">
    <property type="entry name" value="HATPase_C_sf"/>
</dbReference>
<reference evidence="3 4" key="1">
    <citation type="journal article" date="2016" name="Nat. Microbiol.">
        <title>The Mouse Intestinal Bacterial Collection (miBC) provides host-specific insight into cultured diversity and functional potential of the gut microbiota.</title>
        <authorList>
            <person name="Lagkouvardos I."/>
            <person name="Pukall R."/>
            <person name="Abt B."/>
            <person name="Foesel B.U."/>
            <person name="Meier-Kolthoff J.P."/>
            <person name="Kumar N."/>
            <person name="Bresciani A."/>
            <person name="Martinez I."/>
            <person name="Just S."/>
            <person name="Ziegler C."/>
            <person name="Brugiroux S."/>
            <person name="Garzetti D."/>
            <person name="Wenning M."/>
            <person name="Bui T.P."/>
            <person name="Wang J."/>
            <person name="Hugenholtz F."/>
            <person name="Plugge C.M."/>
            <person name="Peterson D.A."/>
            <person name="Hornef M.W."/>
            <person name="Baines J.F."/>
            <person name="Smidt H."/>
            <person name="Walter J."/>
            <person name="Kristiansen K."/>
            <person name="Nielsen H.B."/>
            <person name="Haller D."/>
            <person name="Overmann J."/>
            <person name="Stecher B."/>
            <person name="Clavel T."/>
        </authorList>
    </citation>
    <scope>NUCLEOTIDE SEQUENCE [LARGE SCALE GENOMIC DNA]</scope>
    <source>
        <strain evidence="3 4">DSM 28560</strain>
    </source>
</reference>
<dbReference type="AlphaFoldDB" id="A0A4R4FBJ8"/>
<keyword evidence="3" id="KW-0067">ATP-binding</keyword>
<dbReference type="CDD" id="cd16935">
    <property type="entry name" value="HATPase_AgrC-ComD-like"/>
    <property type="match status" value="1"/>
</dbReference>
<comment type="caution">
    <text evidence="3">The sequence shown here is derived from an EMBL/GenBank/DDBJ whole genome shotgun (WGS) entry which is preliminary data.</text>
</comment>
<protein>
    <submittedName>
        <fullName evidence="3">ATP-binding protein</fullName>
    </submittedName>
</protein>
<gene>
    <name evidence="3" type="ORF">E1963_14620</name>
</gene>
<feature type="transmembrane region" description="Helical" evidence="1">
    <location>
        <begin position="90"/>
        <end position="111"/>
    </location>
</feature>
<feature type="transmembrane region" description="Helical" evidence="1">
    <location>
        <begin position="186"/>
        <end position="210"/>
    </location>
</feature>
<dbReference type="SUPFAM" id="SSF55874">
    <property type="entry name" value="ATPase domain of HSP90 chaperone/DNA topoisomerase II/histidine kinase"/>
    <property type="match status" value="1"/>
</dbReference>
<dbReference type="EMBL" id="SMMX01000014">
    <property type="protein sequence ID" value="TDA20847.1"/>
    <property type="molecule type" value="Genomic_DNA"/>
</dbReference>
<keyword evidence="1" id="KW-0472">Membrane</keyword>
<dbReference type="PANTHER" id="PTHR40448">
    <property type="entry name" value="TWO-COMPONENT SENSOR HISTIDINE KINASE"/>
    <property type="match status" value="1"/>
</dbReference>
<keyword evidence="3" id="KW-0547">Nucleotide-binding</keyword>
<dbReference type="RefSeq" id="WP_132279423.1">
    <property type="nucleotide sequence ID" value="NZ_JAOBST010000019.1"/>
</dbReference>
<feature type="transmembrane region" description="Helical" evidence="1">
    <location>
        <begin position="43"/>
        <end position="61"/>
    </location>
</feature>
<evidence type="ECO:0000256" key="1">
    <source>
        <dbReference type="SAM" id="Phobius"/>
    </source>
</evidence>